<sequence length="144" mass="15055">MAHIDKGHFAAKHPAGTTVAPALAEAIVRRMTGKTITCSTAHAIAQEQGVSPREAGVAIDLQEGQIQKCQLGLFGYGKGRKAIVPAESVTPDLQSAIEAALVDGRLPCAAAWHIADTTGMPRMAVANACEKLGIRINRCQLGAF</sequence>
<reference evidence="1" key="1">
    <citation type="submission" date="2022-04" db="EMBL/GenBank/DDBJ databases">
        <title>Desulfatitalea alkaliphila sp. nov., a novel anaerobic sulfate-reducing bacterium isolated from terrestrial mud volcano, Taman Peninsula, Russia.</title>
        <authorList>
            <person name="Khomyakova M.A."/>
            <person name="Merkel A.Y."/>
            <person name="Slobodkin A.I."/>
        </authorList>
    </citation>
    <scope>NUCLEOTIDE SEQUENCE</scope>
    <source>
        <strain evidence="1">M08but</strain>
    </source>
</reference>
<dbReference type="AlphaFoldDB" id="A0AA41UMK7"/>
<evidence type="ECO:0000313" key="2">
    <source>
        <dbReference type="Proteomes" id="UP001165427"/>
    </source>
</evidence>
<organism evidence="1 2">
    <name type="scientific">Desulfatitalea alkaliphila</name>
    <dbReference type="NCBI Taxonomy" id="2929485"/>
    <lineage>
        <taxon>Bacteria</taxon>
        <taxon>Pseudomonadati</taxon>
        <taxon>Thermodesulfobacteriota</taxon>
        <taxon>Desulfobacteria</taxon>
        <taxon>Desulfobacterales</taxon>
        <taxon>Desulfosarcinaceae</taxon>
        <taxon>Desulfatitalea</taxon>
    </lineage>
</organism>
<accession>A0AA41UMK7</accession>
<dbReference type="EMBL" id="JALJRB010000031">
    <property type="protein sequence ID" value="MCJ8502711.1"/>
    <property type="molecule type" value="Genomic_DNA"/>
</dbReference>
<name>A0AA41UMK7_9BACT</name>
<dbReference type="RefSeq" id="WP_246913933.1">
    <property type="nucleotide sequence ID" value="NZ_JALJRB010000031.1"/>
</dbReference>
<proteinExistence type="predicted"/>
<comment type="caution">
    <text evidence="1">The sequence shown here is derived from an EMBL/GenBank/DDBJ whole genome shotgun (WGS) entry which is preliminary data.</text>
</comment>
<gene>
    <name evidence="1" type="ORF">MRX98_19200</name>
</gene>
<dbReference type="Proteomes" id="UP001165427">
    <property type="component" value="Unassembled WGS sequence"/>
</dbReference>
<protein>
    <submittedName>
        <fullName evidence="1">Uncharacterized protein</fullName>
    </submittedName>
</protein>
<evidence type="ECO:0000313" key="1">
    <source>
        <dbReference type="EMBL" id="MCJ8502711.1"/>
    </source>
</evidence>
<keyword evidence="2" id="KW-1185">Reference proteome</keyword>